<feature type="transmembrane region" description="Helical" evidence="7">
    <location>
        <begin position="286"/>
        <end position="310"/>
    </location>
</feature>
<dbReference type="Proteomes" id="UP000316096">
    <property type="component" value="Unassembled WGS sequence"/>
</dbReference>
<dbReference type="Gene3D" id="1.20.1250.20">
    <property type="entry name" value="MFS general substrate transporter like domains"/>
    <property type="match status" value="1"/>
</dbReference>
<feature type="transmembrane region" description="Helical" evidence="7">
    <location>
        <begin position="61"/>
        <end position="81"/>
    </location>
</feature>
<dbReference type="InterPro" id="IPR036259">
    <property type="entry name" value="MFS_trans_sf"/>
</dbReference>
<comment type="subcellular location">
    <subcellularLocation>
        <location evidence="1">Cell membrane</location>
        <topology evidence="1">Multi-pass membrane protein</topology>
    </subcellularLocation>
</comment>
<keyword evidence="6 7" id="KW-0472">Membrane</keyword>
<protein>
    <submittedName>
        <fullName evidence="9">EmrB/QacA subfamily drug resistance transporter</fullName>
    </submittedName>
</protein>
<feature type="transmembrane region" description="Helical" evidence="7">
    <location>
        <begin position="26"/>
        <end position="49"/>
    </location>
</feature>
<feature type="transmembrane region" description="Helical" evidence="7">
    <location>
        <begin position="125"/>
        <end position="143"/>
    </location>
</feature>
<keyword evidence="10" id="KW-1185">Reference proteome</keyword>
<evidence type="ECO:0000256" key="2">
    <source>
        <dbReference type="ARBA" id="ARBA00022448"/>
    </source>
</evidence>
<dbReference type="Pfam" id="PF07690">
    <property type="entry name" value="MFS_1"/>
    <property type="match status" value="1"/>
</dbReference>
<dbReference type="EMBL" id="VFOZ01000003">
    <property type="protein sequence ID" value="TQL87840.1"/>
    <property type="molecule type" value="Genomic_DNA"/>
</dbReference>
<keyword evidence="2" id="KW-0813">Transport</keyword>
<dbReference type="PANTHER" id="PTHR42718">
    <property type="entry name" value="MAJOR FACILITATOR SUPERFAMILY MULTIDRUG TRANSPORTER MFSC"/>
    <property type="match status" value="1"/>
</dbReference>
<dbReference type="CDD" id="cd17321">
    <property type="entry name" value="MFS_MMR_MDR_like"/>
    <property type="match status" value="1"/>
</dbReference>
<dbReference type="RefSeq" id="WP_141963432.1">
    <property type="nucleotide sequence ID" value="NZ_VFOZ01000003.1"/>
</dbReference>
<keyword evidence="5 7" id="KW-1133">Transmembrane helix</keyword>
<feature type="transmembrane region" description="Helical" evidence="7">
    <location>
        <begin position="461"/>
        <end position="480"/>
    </location>
</feature>
<keyword evidence="3" id="KW-1003">Cell membrane</keyword>
<evidence type="ECO:0000259" key="8">
    <source>
        <dbReference type="PROSITE" id="PS50850"/>
    </source>
</evidence>
<dbReference type="GO" id="GO:0005886">
    <property type="term" value="C:plasma membrane"/>
    <property type="evidence" value="ECO:0007669"/>
    <property type="project" value="UniProtKB-SubCell"/>
</dbReference>
<feature type="transmembrane region" description="Helical" evidence="7">
    <location>
        <begin position="93"/>
        <end position="119"/>
    </location>
</feature>
<feature type="transmembrane region" description="Helical" evidence="7">
    <location>
        <begin position="155"/>
        <end position="176"/>
    </location>
</feature>
<gene>
    <name evidence="9" type="ORF">FB559_8451</name>
</gene>
<feature type="transmembrane region" description="Helical" evidence="7">
    <location>
        <begin position="380"/>
        <end position="402"/>
    </location>
</feature>
<feature type="transmembrane region" description="Helical" evidence="7">
    <location>
        <begin position="182"/>
        <end position="202"/>
    </location>
</feature>
<comment type="caution">
    <text evidence="9">The sequence shown here is derived from an EMBL/GenBank/DDBJ whole genome shotgun (WGS) entry which is preliminary data.</text>
</comment>
<evidence type="ECO:0000256" key="5">
    <source>
        <dbReference type="ARBA" id="ARBA00022989"/>
    </source>
</evidence>
<feature type="transmembrane region" description="Helical" evidence="7">
    <location>
        <begin position="322"/>
        <end position="343"/>
    </location>
</feature>
<dbReference type="PANTHER" id="PTHR42718:SF46">
    <property type="entry name" value="BLR6921 PROTEIN"/>
    <property type="match status" value="1"/>
</dbReference>
<dbReference type="AlphaFoldDB" id="A0A543BSQ1"/>
<feature type="transmembrane region" description="Helical" evidence="7">
    <location>
        <begin position="214"/>
        <end position="235"/>
    </location>
</feature>
<evidence type="ECO:0000256" key="7">
    <source>
        <dbReference type="SAM" id="Phobius"/>
    </source>
</evidence>
<evidence type="ECO:0000256" key="1">
    <source>
        <dbReference type="ARBA" id="ARBA00004651"/>
    </source>
</evidence>
<reference evidence="9 10" key="1">
    <citation type="submission" date="2019-06" db="EMBL/GenBank/DDBJ databases">
        <title>Sequencing the genomes of 1000 actinobacteria strains.</title>
        <authorList>
            <person name="Klenk H.-P."/>
        </authorList>
    </citation>
    <scope>NUCLEOTIDE SEQUENCE [LARGE SCALE GENOMIC DNA]</scope>
    <source>
        <strain evidence="9 10">DSM 102200</strain>
    </source>
</reference>
<organism evidence="9 10">
    <name type="scientific">Actinoallomurus bryophytorum</name>
    <dbReference type="NCBI Taxonomy" id="1490222"/>
    <lineage>
        <taxon>Bacteria</taxon>
        <taxon>Bacillati</taxon>
        <taxon>Actinomycetota</taxon>
        <taxon>Actinomycetes</taxon>
        <taxon>Streptosporangiales</taxon>
        <taxon>Thermomonosporaceae</taxon>
        <taxon>Actinoallomurus</taxon>
    </lineage>
</organism>
<evidence type="ECO:0000256" key="4">
    <source>
        <dbReference type="ARBA" id="ARBA00022692"/>
    </source>
</evidence>
<feature type="domain" description="Major facilitator superfamily (MFS) profile" evidence="8">
    <location>
        <begin position="27"/>
        <end position="484"/>
    </location>
</feature>
<dbReference type="SUPFAM" id="SSF103473">
    <property type="entry name" value="MFS general substrate transporter"/>
    <property type="match status" value="1"/>
</dbReference>
<dbReference type="InterPro" id="IPR011701">
    <property type="entry name" value="MFS"/>
</dbReference>
<accession>A0A543BSQ1</accession>
<dbReference type="GO" id="GO:0022857">
    <property type="term" value="F:transmembrane transporter activity"/>
    <property type="evidence" value="ECO:0007669"/>
    <property type="project" value="InterPro"/>
</dbReference>
<sequence>MSETQTVAVPPARGAAQAVRRPRQGLSLLVIATAQLMVVLDATVTNVALPRIQEALRFSAANLSWVVNAYALAFGGLLLLGGRAGDLLGRRRMFVVGLLVFSAASLAGGFATSTGWLLAARAVQGAGGAIVAPAALSLIVTTFPEGRPRARAMGVYSAMSVAGGALGLVAGGLLVNYASWRWVLFVNVPFGVAAALAAPLVLAGAPRMAGRLDIPGALTGTAGVAALVYGLSGAATGPDGVSHWGDAKVVVSLAAGVVLLAAFGLVEARSRHALLPGRLLRDRARLGANLIMLGVGTVLFGVFFFLTLFAQEVWGYSAIRTGVAFLPLTGAVLAGSVVASTLLPRVGARPLLLAGTAGCAGGLFWLSLMTENAGYAGGLLGPILVTAAGLGLLFVPLPLVALAGVADSDSGVAASLLNATRQIGGAVGLAMLSTVAWTVTAGSTRAHGDHRHALVAGFDRAFAVAAGIAVLTLLVTIATIRKERR</sequence>
<feature type="transmembrane region" description="Helical" evidence="7">
    <location>
        <begin position="423"/>
        <end position="441"/>
    </location>
</feature>
<evidence type="ECO:0000256" key="6">
    <source>
        <dbReference type="ARBA" id="ARBA00023136"/>
    </source>
</evidence>
<feature type="transmembrane region" description="Helical" evidence="7">
    <location>
        <begin position="247"/>
        <end position="266"/>
    </location>
</feature>
<evidence type="ECO:0000313" key="9">
    <source>
        <dbReference type="EMBL" id="TQL87840.1"/>
    </source>
</evidence>
<dbReference type="PROSITE" id="PS50850">
    <property type="entry name" value="MFS"/>
    <property type="match status" value="1"/>
</dbReference>
<keyword evidence="4 7" id="KW-0812">Transmembrane</keyword>
<dbReference type="InterPro" id="IPR020846">
    <property type="entry name" value="MFS_dom"/>
</dbReference>
<proteinExistence type="predicted"/>
<evidence type="ECO:0000256" key="3">
    <source>
        <dbReference type="ARBA" id="ARBA00022475"/>
    </source>
</evidence>
<name>A0A543BSQ1_9ACTN</name>
<evidence type="ECO:0000313" key="10">
    <source>
        <dbReference type="Proteomes" id="UP000316096"/>
    </source>
</evidence>
<dbReference type="OrthoDB" id="4325372at2"/>
<dbReference type="Gene3D" id="1.20.1720.10">
    <property type="entry name" value="Multidrug resistance protein D"/>
    <property type="match status" value="1"/>
</dbReference>
<feature type="transmembrane region" description="Helical" evidence="7">
    <location>
        <begin position="350"/>
        <end position="368"/>
    </location>
</feature>